<organism evidence="2 3">
    <name type="scientific">Methanobrevibacter ruminantium (strain ATCC 35063 / DSM 1093 / JCM 13430 / OCM 146 / M1)</name>
    <name type="common">Methanobacterium ruminantium</name>
    <dbReference type="NCBI Taxonomy" id="634498"/>
    <lineage>
        <taxon>Archaea</taxon>
        <taxon>Methanobacteriati</taxon>
        <taxon>Methanobacteriota</taxon>
        <taxon>Methanomada group</taxon>
        <taxon>Methanobacteria</taxon>
        <taxon>Methanobacteriales</taxon>
        <taxon>Methanobacteriaceae</taxon>
        <taxon>Methanobrevibacter</taxon>
    </lineage>
</organism>
<dbReference type="PATRIC" id="fig|634498.28.peg.1059"/>
<reference evidence="2 3" key="1">
    <citation type="journal article" date="2010" name="PLoS ONE">
        <title>The genome sequence of the rumen methanogen Methanobrevibacter ruminantium reveals new possibilities for controlling ruminant methane emissions.</title>
        <authorList>
            <person name="Leahy S.C."/>
            <person name="Kelly W.J."/>
            <person name="Altermann E."/>
            <person name="Ronimus R.S."/>
            <person name="Yeoman C.J."/>
            <person name="Pacheco D.M."/>
            <person name="Li D."/>
            <person name="Kong Z."/>
            <person name="McTavish S."/>
            <person name="Sang C."/>
            <person name="Lambie S.C."/>
            <person name="Janssen P.H."/>
            <person name="Dey D."/>
            <person name="Attwood G.T."/>
        </authorList>
    </citation>
    <scope>NUCLEOTIDE SEQUENCE [LARGE SCALE GENOMIC DNA]</scope>
    <source>
        <strain evidence="3">ATCC 35063 / DSM 1093 / JCM 13430 / OCM 146 / M1</strain>
    </source>
</reference>
<keyword evidence="1" id="KW-0472">Membrane</keyword>
<sequence length="70" mass="7801">MNDLKKLYVLLAILIVIYVGINFSYNGLDTINTLTHVNLDLGPSMDNANDANHIKIGSSSFTKLSKIFTW</sequence>
<gene>
    <name evidence="2" type="ordered locus">mru_1059</name>
</gene>
<keyword evidence="3" id="KW-1185">Reference proteome</keyword>
<accession>D3E2Z9</accession>
<keyword evidence="1" id="KW-1133">Transmembrane helix</keyword>
<keyword evidence="1" id="KW-0812">Transmembrane</keyword>
<dbReference type="Proteomes" id="UP000008680">
    <property type="component" value="Chromosome"/>
</dbReference>
<name>D3E2Z9_METRM</name>
<dbReference type="STRING" id="634498.mru_1059"/>
<proteinExistence type="predicted"/>
<dbReference type="AlphaFoldDB" id="D3E2Z9"/>
<evidence type="ECO:0000313" key="2">
    <source>
        <dbReference type="EMBL" id="ADC46910.1"/>
    </source>
</evidence>
<dbReference type="KEGG" id="mru:mru_1059"/>
<feature type="transmembrane region" description="Helical" evidence="1">
    <location>
        <begin position="7"/>
        <end position="25"/>
    </location>
</feature>
<evidence type="ECO:0000256" key="1">
    <source>
        <dbReference type="SAM" id="Phobius"/>
    </source>
</evidence>
<dbReference type="HOGENOM" id="CLU_2748234_0_0_2"/>
<dbReference type="EMBL" id="CP001719">
    <property type="protein sequence ID" value="ADC46910.1"/>
    <property type="molecule type" value="Genomic_DNA"/>
</dbReference>
<protein>
    <submittedName>
        <fullName evidence="2">Uncharacterized protein</fullName>
    </submittedName>
</protein>
<evidence type="ECO:0000313" key="3">
    <source>
        <dbReference type="Proteomes" id="UP000008680"/>
    </source>
</evidence>